<dbReference type="Proteomes" id="UP000054248">
    <property type="component" value="Unassembled WGS sequence"/>
</dbReference>
<protein>
    <submittedName>
        <fullName evidence="1">Uncharacterized protein</fullName>
    </submittedName>
</protein>
<reference evidence="2" key="2">
    <citation type="submission" date="2015-01" db="EMBL/GenBank/DDBJ databases">
        <title>Evolutionary Origins and Diversification of the Mycorrhizal Mutualists.</title>
        <authorList>
            <consortium name="DOE Joint Genome Institute"/>
            <consortium name="Mycorrhizal Genomics Consortium"/>
            <person name="Kohler A."/>
            <person name="Kuo A."/>
            <person name="Nagy L.G."/>
            <person name="Floudas D."/>
            <person name="Copeland A."/>
            <person name="Barry K.W."/>
            <person name="Cichocki N."/>
            <person name="Veneault-Fourrey C."/>
            <person name="LaButti K."/>
            <person name="Lindquist E.A."/>
            <person name="Lipzen A."/>
            <person name="Lundell T."/>
            <person name="Morin E."/>
            <person name="Murat C."/>
            <person name="Riley R."/>
            <person name="Ohm R."/>
            <person name="Sun H."/>
            <person name="Tunlid A."/>
            <person name="Henrissat B."/>
            <person name="Grigoriev I.V."/>
            <person name="Hibbett D.S."/>
            <person name="Martin F."/>
        </authorList>
    </citation>
    <scope>NUCLEOTIDE SEQUENCE [LARGE SCALE GENOMIC DNA]</scope>
    <source>
        <strain evidence="2">MUT 4182</strain>
    </source>
</reference>
<gene>
    <name evidence="1" type="ORF">M407DRAFT_242895</name>
</gene>
<keyword evidence="2" id="KW-1185">Reference proteome</keyword>
<accession>A0A0C3M4S2</accession>
<sequence length="121" mass="13394">MSLSDQNIRTIVARFKHGYTKVESLLKIIGAGSPDIPDGTMPNNATNWPFKSLESIEIHAASVDLDDFPRLVEGYLHKSSKPLLEEIVLVGCSLRGQELPQAAERTAAIGITIREVRYGRY</sequence>
<dbReference type="OrthoDB" id="10369205at2759"/>
<dbReference type="AlphaFoldDB" id="A0A0C3M4S2"/>
<evidence type="ECO:0000313" key="1">
    <source>
        <dbReference type="EMBL" id="KIO28682.1"/>
    </source>
</evidence>
<proteinExistence type="predicted"/>
<name>A0A0C3M4S2_9AGAM</name>
<dbReference type="EMBL" id="KN822991">
    <property type="protein sequence ID" value="KIO28682.1"/>
    <property type="molecule type" value="Genomic_DNA"/>
</dbReference>
<dbReference type="HOGENOM" id="CLU_2039796_0_0_1"/>
<organism evidence="1 2">
    <name type="scientific">Tulasnella calospora MUT 4182</name>
    <dbReference type="NCBI Taxonomy" id="1051891"/>
    <lineage>
        <taxon>Eukaryota</taxon>
        <taxon>Fungi</taxon>
        <taxon>Dikarya</taxon>
        <taxon>Basidiomycota</taxon>
        <taxon>Agaricomycotina</taxon>
        <taxon>Agaricomycetes</taxon>
        <taxon>Cantharellales</taxon>
        <taxon>Tulasnellaceae</taxon>
        <taxon>Tulasnella</taxon>
    </lineage>
</organism>
<evidence type="ECO:0000313" key="2">
    <source>
        <dbReference type="Proteomes" id="UP000054248"/>
    </source>
</evidence>
<reference evidence="1 2" key="1">
    <citation type="submission" date="2014-04" db="EMBL/GenBank/DDBJ databases">
        <authorList>
            <consortium name="DOE Joint Genome Institute"/>
            <person name="Kuo A."/>
            <person name="Girlanda M."/>
            <person name="Perotto S."/>
            <person name="Kohler A."/>
            <person name="Nagy L.G."/>
            <person name="Floudas D."/>
            <person name="Copeland A."/>
            <person name="Barry K.W."/>
            <person name="Cichocki N."/>
            <person name="Veneault-Fourrey C."/>
            <person name="LaButti K."/>
            <person name="Lindquist E.A."/>
            <person name="Lipzen A."/>
            <person name="Lundell T."/>
            <person name="Morin E."/>
            <person name="Murat C."/>
            <person name="Sun H."/>
            <person name="Tunlid A."/>
            <person name="Henrissat B."/>
            <person name="Grigoriev I.V."/>
            <person name="Hibbett D.S."/>
            <person name="Martin F."/>
            <person name="Nordberg H.P."/>
            <person name="Cantor M.N."/>
            <person name="Hua S.X."/>
        </authorList>
    </citation>
    <scope>NUCLEOTIDE SEQUENCE [LARGE SCALE GENOMIC DNA]</scope>
    <source>
        <strain evidence="1 2">MUT 4182</strain>
    </source>
</reference>